<evidence type="ECO:0000256" key="1">
    <source>
        <dbReference type="SAM" id="MobiDB-lite"/>
    </source>
</evidence>
<proteinExistence type="predicted"/>
<keyword evidence="3" id="KW-1185">Reference proteome</keyword>
<dbReference type="RefSeq" id="WP_289163552.1">
    <property type="nucleotide sequence ID" value="NZ_JASZZN010000007.1"/>
</dbReference>
<dbReference type="EMBL" id="JASZZN010000007">
    <property type="protein sequence ID" value="MDM4015965.1"/>
    <property type="molecule type" value="Genomic_DNA"/>
</dbReference>
<feature type="region of interest" description="Disordered" evidence="1">
    <location>
        <begin position="86"/>
        <end position="110"/>
    </location>
</feature>
<gene>
    <name evidence="2" type="ORF">QTN89_11020</name>
</gene>
<evidence type="ECO:0008006" key="4">
    <source>
        <dbReference type="Google" id="ProtNLM"/>
    </source>
</evidence>
<organism evidence="2 3">
    <name type="scientific">Roseiconus lacunae</name>
    <dbReference type="NCBI Taxonomy" id="2605694"/>
    <lineage>
        <taxon>Bacteria</taxon>
        <taxon>Pseudomonadati</taxon>
        <taxon>Planctomycetota</taxon>
        <taxon>Planctomycetia</taxon>
        <taxon>Pirellulales</taxon>
        <taxon>Pirellulaceae</taxon>
        <taxon>Roseiconus</taxon>
    </lineage>
</organism>
<dbReference type="Proteomes" id="UP001239462">
    <property type="component" value="Unassembled WGS sequence"/>
</dbReference>
<name>A0ABT7PHK0_9BACT</name>
<evidence type="ECO:0000313" key="3">
    <source>
        <dbReference type="Proteomes" id="UP001239462"/>
    </source>
</evidence>
<reference evidence="2 3" key="1">
    <citation type="submission" date="2023-06" db="EMBL/GenBank/DDBJ databases">
        <title>Roseiconus lacunae JC819 isolated from Gulf of Mannar region, Tamil Nadu.</title>
        <authorList>
            <person name="Pk S."/>
            <person name="Ch S."/>
            <person name="Ch V.R."/>
        </authorList>
    </citation>
    <scope>NUCLEOTIDE SEQUENCE [LARGE SCALE GENOMIC DNA]</scope>
    <source>
        <strain evidence="2 3">JC819</strain>
    </source>
</reference>
<comment type="caution">
    <text evidence="2">The sequence shown here is derived from an EMBL/GenBank/DDBJ whole genome shotgun (WGS) entry which is preliminary data.</text>
</comment>
<evidence type="ECO:0000313" key="2">
    <source>
        <dbReference type="EMBL" id="MDM4015965.1"/>
    </source>
</evidence>
<accession>A0ABT7PHK0</accession>
<sequence>MDRTDQSASVPDPGVGFDEWAIVDVMGHQRYIGKVTEQTVAGKGFVRVDVPAVDDRPGFTKLIGPASVHSISPVDEPIARKMCETTRQTPIESYQLPRLASRDADELEAF</sequence>
<protein>
    <recommendedName>
        <fullName evidence="4">DUF2171 domain-containing protein</fullName>
    </recommendedName>
</protein>